<evidence type="ECO:0000256" key="1">
    <source>
        <dbReference type="ARBA" id="ARBA00005589"/>
    </source>
</evidence>
<dbReference type="PRINTS" id="PR00974">
    <property type="entry name" value="RIBOSOMALS18"/>
</dbReference>
<dbReference type="EMBL" id="JADNYJ010000001">
    <property type="protein sequence ID" value="KAF8913785.1"/>
    <property type="molecule type" value="Genomic_DNA"/>
</dbReference>
<keyword evidence="6" id="KW-1185">Reference proteome</keyword>
<dbReference type="Proteomes" id="UP000724874">
    <property type="component" value="Unassembled WGS sequence"/>
</dbReference>
<dbReference type="Pfam" id="PF01084">
    <property type="entry name" value="Ribosomal_S18"/>
    <property type="match status" value="1"/>
</dbReference>
<proteinExistence type="inferred from homology"/>
<organism evidence="5 6">
    <name type="scientific">Gymnopilus junonius</name>
    <name type="common">Spectacular rustgill mushroom</name>
    <name type="synonym">Gymnopilus spectabilis subsp. junonius</name>
    <dbReference type="NCBI Taxonomy" id="109634"/>
    <lineage>
        <taxon>Eukaryota</taxon>
        <taxon>Fungi</taxon>
        <taxon>Dikarya</taxon>
        <taxon>Basidiomycota</taxon>
        <taxon>Agaricomycotina</taxon>
        <taxon>Agaricomycetes</taxon>
        <taxon>Agaricomycetidae</taxon>
        <taxon>Agaricales</taxon>
        <taxon>Agaricineae</taxon>
        <taxon>Hymenogastraceae</taxon>
        <taxon>Gymnopilus</taxon>
    </lineage>
</organism>
<evidence type="ECO:0000313" key="5">
    <source>
        <dbReference type="EMBL" id="KAF8913785.1"/>
    </source>
</evidence>
<dbReference type="InterPro" id="IPR036870">
    <property type="entry name" value="Ribosomal_bS18_sf"/>
</dbReference>
<dbReference type="GO" id="GO:0070181">
    <property type="term" value="F:small ribosomal subunit rRNA binding"/>
    <property type="evidence" value="ECO:0007669"/>
    <property type="project" value="TreeGrafter"/>
</dbReference>
<dbReference type="OrthoDB" id="21463at2759"/>
<sequence>MLAATRPLCRRSFATNTKITNKDWATPVSDILKNAAKSAPASPKAPKRVSKQSYRLFHPDQIITERALTFDTCTRTRPPSRGPAVAPPPSVARAKDIFHQLNLDPRDFSTNPYMLSFFVTEMGKIKGRDQTMLTLKNQRLLGRTIRRAKMMGVIPNLSKY</sequence>
<dbReference type="GO" id="GO:0005763">
    <property type="term" value="C:mitochondrial small ribosomal subunit"/>
    <property type="evidence" value="ECO:0007669"/>
    <property type="project" value="TreeGrafter"/>
</dbReference>
<dbReference type="PANTHER" id="PTHR13479">
    <property type="entry name" value="30S RIBOSOMAL PROTEIN S18"/>
    <property type="match status" value="1"/>
</dbReference>
<evidence type="ECO:0000313" key="6">
    <source>
        <dbReference type="Proteomes" id="UP000724874"/>
    </source>
</evidence>
<comment type="similarity">
    <text evidence="1">Belongs to the bacterial ribosomal protein bS18 family.</text>
</comment>
<evidence type="ECO:0000256" key="4">
    <source>
        <dbReference type="ARBA" id="ARBA00035264"/>
    </source>
</evidence>
<dbReference type="GO" id="GO:0032543">
    <property type="term" value="P:mitochondrial translation"/>
    <property type="evidence" value="ECO:0007669"/>
    <property type="project" value="TreeGrafter"/>
</dbReference>
<dbReference type="Gene3D" id="4.10.640.10">
    <property type="entry name" value="Ribosomal protein S18"/>
    <property type="match status" value="1"/>
</dbReference>
<dbReference type="SUPFAM" id="SSF46911">
    <property type="entry name" value="Ribosomal protein S18"/>
    <property type="match status" value="1"/>
</dbReference>
<evidence type="ECO:0000256" key="2">
    <source>
        <dbReference type="ARBA" id="ARBA00022980"/>
    </source>
</evidence>
<accession>A0A9P5TU28</accession>
<keyword evidence="3" id="KW-0687">Ribonucleoprotein</keyword>
<reference evidence="5" key="1">
    <citation type="submission" date="2020-11" db="EMBL/GenBank/DDBJ databases">
        <authorList>
            <consortium name="DOE Joint Genome Institute"/>
            <person name="Ahrendt S."/>
            <person name="Riley R."/>
            <person name="Andreopoulos W."/>
            <person name="LaButti K."/>
            <person name="Pangilinan J."/>
            <person name="Ruiz-duenas F.J."/>
            <person name="Barrasa J.M."/>
            <person name="Sanchez-Garcia M."/>
            <person name="Camarero S."/>
            <person name="Miyauchi S."/>
            <person name="Serrano A."/>
            <person name="Linde D."/>
            <person name="Babiker R."/>
            <person name="Drula E."/>
            <person name="Ayuso-Fernandez I."/>
            <person name="Pacheco R."/>
            <person name="Padilla G."/>
            <person name="Ferreira P."/>
            <person name="Barriuso J."/>
            <person name="Kellner H."/>
            <person name="Castanera R."/>
            <person name="Alfaro M."/>
            <person name="Ramirez L."/>
            <person name="Pisabarro A.G."/>
            <person name="Kuo A."/>
            <person name="Tritt A."/>
            <person name="Lipzen A."/>
            <person name="He G."/>
            <person name="Yan M."/>
            <person name="Ng V."/>
            <person name="Cullen D."/>
            <person name="Martin F."/>
            <person name="Rosso M.-N."/>
            <person name="Henrissat B."/>
            <person name="Hibbett D."/>
            <person name="Martinez A.T."/>
            <person name="Grigoriev I.V."/>
        </authorList>
    </citation>
    <scope>NUCLEOTIDE SEQUENCE</scope>
    <source>
        <strain evidence="5">AH 44721</strain>
    </source>
</reference>
<name>A0A9P5TU28_GYMJU</name>
<dbReference type="InterPro" id="IPR001648">
    <property type="entry name" value="Ribosomal_bS18"/>
</dbReference>
<dbReference type="AlphaFoldDB" id="A0A9P5TU28"/>
<evidence type="ECO:0000256" key="3">
    <source>
        <dbReference type="ARBA" id="ARBA00023274"/>
    </source>
</evidence>
<keyword evidence="2" id="KW-0689">Ribosomal protein</keyword>
<dbReference type="GO" id="GO:0003735">
    <property type="term" value="F:structural constituent of ribosome"/>
    <property type="evidence" value="ECO:0007669"/>
    <property type="project" value="InterPro"/>
</dbReference>
<gene>
    <name evidence="5" type="ORF">CPB84DRAFT_1757515</name>
</gene>
<comment type="caution">
    <text evidence="5">The sequence shown here is derived from an EMBL/GenBank/DDBJ whole genome shotgun (WGS) entry which is preliminary data.</text>
</comment>
<dbReference type="PANTHER" id="PTHR13479:SF40">
    <property type="entry name" value="SMALL RIBOSOMAL SUBUNIT PROTEIN BS18M"/>
    <property type="match status" value="1"/>
</dbReference>
<protein>
    <recommendedName>
        <fullName evidence="4">Small ribosomal subunit protein bS18m</fullName>
    </recommendedName>
</protein>